<organism evidence="2 3">
    <name type="scientific">Vitis vinifera</name>
    <name type="common">Grape</name>
    <dbReference type="NCBI Taxonomy" id="29760"/>
    <lineage>
        <taxon>Eukaryota</taxon>
        <taxon>Viridiplantae</taxon>
        <taxon>Streptophyta</taxon>
        <taxon>Embryophyta</taxon>
        <taxon>Tracheophyta</taxon>
        <taxon>Spermatophyta</taxon>
        <taxon>Magnoliopsida</taxon>
        <taxon>eudicotyledons</taxon>
        <taxon>Gunneridae</taxon>
        <taxon>Pentapetalae</taxon>
        <taxon>rosids</taxon>
        <taxon>Vitales</taxon>
        <taxon>Vitaceae</taxon>
        <taxon>Viteae</taxon>
        <taxon>Vitis</taxon>
    </lineage>
</organism>
<dbReference type="Proteomes" id="UP000288805">
    <property type="component" value="Unassembled WGS sequence"/>
</dbReference>
<dbReference type="SUPFAM" id="SSF49899">
    <property type="entry name" value="Concanavalin A-like lectins/glucanases"/>
    <property type="match status" value="1"/>
</dbReference>
<evidence type="ECO:0000313" key="3">
    <source>
        <dbReference type="Proteomes" id="UP000288805"/>
    </source>
</evidence>
<evidence type="ECO:0000259" key="1">
    <source>
        <dbReference type="Pfam" id="PF08787"/>
    </source>
</evidence>
<reference evidence="2 3" key="1">
    <citation type="journal article" date="2018" name="PLoS Genet.">
        <title>Population sequencing reveals clonal diversity and ancestral inbreeding in the grapevine cultivar Chardonnay.</title>
        <authorList>
            <person name="Roach M.J."/>
            <person name="Johnson D.L."/>
            <person name="Bohlmann J."/>
            <person name="van Vuuren H.J."/>
            <person name="Jones S.J."/>
            <person name="Pretorius I.S."/>
            <person name="Schmidt S.A."/>
            <person name="Borneman A.R."/>
        </authorList>
    </citation>
    <scope>NUCLEOTIDE SEQUENCE [LARGE SCALE GENOMIC DNA]</scope>
    <source>
        <strain evidence="3">cv. Chardonnay</strain>
        <tissue evidence="2">Leaf</tissue>
    </source>
</reference>
<dbReference type="InterPro" id="IPR014895">
    <property type="entry name" value="Alginate_lyase_2"/>
</dbReference>
<gene>
    <name evidence="2" type="primary">CBP_0</name>
    <name evidence="2" type="ORF">CK203_095659</name>
</gene>
<proteinExistence type="predicted"/>
<dbReference type="PANTHER" id="PTHR33681:SF11">
    <property type="entry name" value="ALGINATE LYASE"/>
    <property type="match status" value="1"/>
</dbReference>
<evidence type="ECO:0000313" key="2">
    <source>
        <dbReference type="EMBL" id="RVW48963.1"/>
    </source>
</evidence>
<dbReference type="Pfam" id="PF08787">
    <property type="entry name" value="Alginate_lyase2"/>
    <property type="match status" value="1"/>
</dbReference>
<dbReference type="AlphaFoldDB" id="A0A438EMJ7"/>
<dbReference type="EMBL" id="QGNW01001236">
    <property type="protein sequence ID" value="RVW48963.1"/>
    <property type="molecule type" value="Genomic_DNA"/>
</dbReference>
<protein>
    <submittedName>
        <fullName evidence="2">Citrate-binding protein</fullName>
    </submittedName>
</protein>
<dbReference type="PANTHER" id="PTHR33681">
    <property type="entry name" value="BINDING PROTEIN, PUTATIVE, EXPRESSED-RELATED"/>
    <property type="match status" value="1"/>
</dbReference>
<name>A0A438EMJ7_VITVI</name>
<dbReference type="Gene3D" id="2.60.120.200">
    <property type="match status" value="1"/>
</dbReference>
<feature type="domain" description="Alginate lyase 2" evidence="1">
    <location>
        <begin position="74"/>
        <end position="229"/>
    </location>
</feature>
<dbReference type="InterPro" id="IPR013320">
    <property type="entry name" value="ConA-like_dom_sf"/>
</dbReference>
<accession>A0A438EMJ7</accession>
<sequence length="257" mass="28800">MESNCLLLLRDDILNQTNPDKKLQPWLLCIQNGTSTGITPIFSSADWNIIPTIQSRAGAPDPTYGFTVVPLTEWNFELQKPYDVPLEEHYSYENGVRKLWVYADDKPHDPNSLTQPRTEVRIRGLDYSSGVWQFEGYGFVPNGTSGVTVSQIHGAAQAATTLILRIYNGDMRYYSADLIATGMYDRWFRLNVIHDVDGKVTVFIDGVQKFQVKDKGPGDLYFKCGVYAAPVISATTWNQGGETSRFTKSNGEGLRSL</sequence>
<comment type="caution">
    <text evidence="2">The sequence shown here is derived from an EMBL/GenBank/DDBJ whole genome shotgun (WGS) entry which is preliminary data.</text>
</comment>